<comment type="caution">
    <text evidence="3">The sequence shown here is derived from an EMBL/GenBank/DDBJ whole genome shotgun (WGS) entry which is preliminary data.</text>
</comment>
<dbReference type="AlphaFoldDB" id="A0A916T2G4"/>
<feature type="region of interest" description="Disordered" evidence="1">
    <location>
        <begin position="1"/>
        <end position="24"/>
    </location>
</feature>
<dbReference type="SMART" id="SM00347">
    <property type="entry name" value="HTH_MARR"/>
    <property type="match status" value="1"/>
</dbReference>
<dbReference type="Proteomes" id="UP000621454">
    <property type="component" value="Unassembled WGS sequence"/>
</dbReference>
<sequence>MHQHVDEMPAKPTAPADEASQTPVPTDAVQVFHDLMRIMRTLRSVGLQGSLASGATSALWTLVQNKPMRLSDLAEREIVAIPTMSRIVASLEKQNYVSRSPDPDDGRACLLEATPEAVELITGTTSRRAQLINSALDELDPDERAATMRCLDHLAKALTTVSA</sequence>
<dbReference type="InterPro" id="IPR036388">
    <property type="entry name" value="WH-like_DNA-bd_sf"/>
</dbReference>
<reference evidence="3" key="1">
    <citation type="journal article" date="2014" name="Int. J. Syst. Evol. Microbiol.">
        <title>Complete genome sequence of Corynebacterium casei LMG S-19264T (=DSM 44701T), isolated from a smear-ripened cheese.</title>
        <authorList>
            <consortium name="US DOE Joint Genome Institute (JGI-PGF)"/>
            <person name="Walter F."/>
            <person name="Albersmeier A."/>
            <person name="Kalinowski J."/>
            <person name="Ruckert C."/>
        </authorList>
    </citation>
    <scope>NUCLEOTIDE SEQUENCE</scope>
    <source>
        <strain evidence="3">CGMCC 1.12827</strain>
    </source>
</reference>
<dbReference type="EMBL" id="BMGC01000009">
    <property type="protein sequence ID" value="GGB29322.1"/>
    <property type="molecule type" value="Genomic_DNA"/>
</dbReference>
<dbReference type="GO" id="GO:0003700">
    <property type="term" value="F:DNA-binding transcription factor activity"/>
    <property type="evidence" value="ECO:0007669"/>
    <property type="project" value="InterPro"/>
</dbReference>
<evidence type="ECO:0000313" key="3">
    <source>
        <dbReference type="EMBL" id="GGB29322.1"/>
    </source>
</evidence>
<name>A0A916T2G4_9ACTN</name>
<dbReference type="InterPro" id="IPR052526">
    <property type="entry name" value="HTH-type_Bedaq_tolerance"/>
</dbReference>
<keyword evidence="4" id="KW-1185">Reference proteome</keyword>
<dbReference type="PANTHER" id="PTHR39515">
    <property type="entry name" value="CONSERVED PROTEIN"/>
    <property type="match status" value="1"/>
</dbReference>
<dbReference type="PROSITE" id="PS50995">
    <property type="entry name" value="HTH_MARR_2"/>
    <property type="match status" value="1"/>
</dbReference>
<accession>A0A916T2G4</accession>
<dbReference type="InterPro" id="IPR036390">
    <property type="entry name" value="WH_DNA-bd_sf"/>
</dbReference>
<dbReference type="Gene3D" id="1.10.10.10">
    <property type="entry name" value="Winged helix-like DNA-binding domain superfamily/Winged helix DNA-binding domain"/>
    <property type="match status" value="1"/>
</dbReference>
<organism evidence="3 4">
    <name type="scientific">Gordonia jinhuaensis</name>
    <dbReference type="NCBI Taxonomy" id="1517702"/>
    <lineage>
        <taxon>Bacteria</taxon>
        <taxon>Bacillati</taxon>
        <taxon>Actinomycetota</taxon>
        <taxon>Actinomycetes</taxon>
        <taxon>Mycobacteriales</taxon>
        <taxon>Gordoniaceae</taxon>
        <taxon>Gordonia</taxon>
    </lineage>
</organism>
<feature type="domain" description="HTH marR-type" evidence="2">
    <location>
        <begin position="28"/>
        <end position="156"/>
    </location>
</feature>
<reference evidence="3" key="2">
    <citation type="submission" date="2020-09" db="EMBL/GenBank/DDBJ databases">
        <authorList>
            <person name="Sun Q."/>
            <person name="Zhou Y."/>
        </authorList>
    </citation>
    <scope>NUCLEOTIDE SEQUENCE</scope>
    <source>
        <strain evidence="3">CGMCC 1.12827</strain>
    </source>
</reference>
<proteinExistence type="predicted"/>
<evidence type="ECO:0000256" key="1">
    <source>
        <dbReference type="SAM" id="MobiDB-lite"/>
    </source>
</evidence>
<protein>
    <recommendedName>
        <fullName evidence="2">HTH marR-type domain-containing protein</fullName>
    </recommendedName>
</protein>
<dbReference type="SUPFAM" id="SSF46785">
    <property type="entry name" value="Winged helix' DNA-binding domain"/>
    <property type="match status" value="1"/>
</dbReference>
<evidence type="ECO:0000313" key="4">
    <source>
        <dbReference type="Proteomes" id="UP000621454"/>
    </source>
</evidence>
<evidence type="ECO:0000259" key="2">
    <source>
        <dbReference type="PROSITE" id="PS50995"/>
    </source>
</evidence>
<dbReference type="Pfam" id="PF01047">
    <property type="entry name" value="MarR"/>
    <property type="match status" value="1"/>
</dbReference>
<dbReference type="InterPro" id="IPR000835">
    <property type="entry name" value="HTH_MarR-typ"/>
</dbReference>
<gene>
    <name evidence="3" type="ORF">GCM10011489_16790</name>
</gene>
<dbReference type="PANTHER" id="PTHR39515:SF2">
    <property type="entry name" value="HTH-TYPE TRANSCRIPTIONAL REGULATOR RV0880"/>
    <property type="match status" value="1"/>
</dbReference>